<keyword evidence="2" id="KW-1185">Reference proteome</keyword>
<dbReference type="Proteomes" id="UP000325579">
    <property type="component" value="Unassembled WGS sequence"/>
</dbReference>
<accession>A0A5N6HNL6</accession>
<organism evidence="1 2">
    <name type="scientific">Aspergillus pseudonomiae</name>
    <dbReference type="NCBI Taxonomy" id="1506151"/>
    <lineage>
        <taxon>Eukaryota</taxon>
        <taxon>Fungi</taxon>
        <taxon>Dikarya</taxon>
        <taxon>Ascomycota</taxon>
        <taxon>Pezizomycotina</taxon>
        <taxon>Eurotiomycetes</taxon>
        <taxon>Eurotiomycetidae</taxon>
        <taxon>Eurotiales</taxon>
        <taxon>Aspergillaceae</taxon>
        <taxon>Aspergillus</taxon>
        <taxon>Aspergillus subgen. Circumdati</taxon>
    </lineage>
</organism>
<accession>A0A5N7CZ01</accession>
<proteinExistence type="predicted"/>
<dbReference type="GeneID" id="43665036"/>
<dbReference type="RefSeq" id="XP_031936710.1">
    <property type="nucleotide sequence ID" value="XM_032080345.1"/>
</dbReference>
<name>A0A5N7CZ01_9EURO</name>
<evidence type="ECO:0000313" key="1">
    <source>
        <dbReference type="EMBL" id="KAE8399391.1"/>
    </source>
</evidence>
<evidence type="ECO:0000313" key="2">
    <source>
        <dbReference type="Proteomes" id="UP000325579"/>
    </source>
</evidence>
<sequence length="125" mass="14227">MIFSFPSLLGHYLLVLLKKSIIYLFLWSSDLFSFTVCCTALVPHPSIFFYLLPPLSLFFLFHFLFLGDNFPIFGFICSIGVGSCNIIFIPFLLVDCHEVCYSLYELLGGFPCSGAHSWHSIRLLV</sequence>
<reference evidence="1 2" key="1">
    <citation type="submission" date="2019-04" db="EMBL/GenBank/DDBJ databases">
        <authorList>
            <consortium name="DOE Joint Genome Institute"/>
            <person name="Mondo S."/>
            <person name="Kjaerbolling I."/>
            <person name="Vesth T."/>
            <person name="Frisvad J.C."/>
            <person name="Nybo J.L."/>
            <person name="Theobald S."/>
            <person name="Kildgaard S."/>
            <person name="Isbrandt T."/>
            <person name="Kuo A."/>
            <person name="Sato A."/>
            <person name="Lyhne E.K."/>
            <person name="Kogle M.E."/>
            <person name="Wiebenga A."/>
            <person name="Kun R.S."/>
            <person name="Lubbers R.J."/>
            <person name="Makela M.R."/>
            <person name="Barry K."/>
            <person name="Chovatia M."/>
            <person name="Clum A."/>
            <person name="Daum C."/>
            <person name="Haridas S."/>
            <person name="He G."/>
            <person name="LaButti K."/>
            <person name="Lipzen A."/>
            <person name="Riley R."/>
            <person name="Salamov A."/>
            <person name="Simmons B.A."/>
            <person name="Magnuson J.K."/>
            <person name="Henrissat B."/>
            <person name="Mortensen U.H."/>
            <person name="Larsen T.O."/>
            <person name="Devries R.P."/>
            <person name="Grigoriev I.V."/>
            <person name="Machida M."/>
            <person name="Baker S.E."/>
            <person name="Andersen M.R."/>
            <person name="Cantor M.N."/>
            <person name="Hua S.X."/>
        </authorList>
    </citation>
    <scope>NUCLEOTIDE SEQUENCE [LARGE SCALE GENOMIC DNA]</scope>
    <source>
        <strain evidence="1 2">CBS 119388</strain>
    </source>
</reference>
<dbReference type="AlphaFoldDB" id="A0A5N7CZ01"/>
<dbReference type="EMBL" id="ML736834">
    <property type="protein sequence ID" value="KAE8399391.1"/>
    <property type="molecule type" value="Genomic_DNA"/>
</dbReference>
<protein>
    <submittedName>
        <fullName evidence="1">Uncharacterized protein</fullName>
    </submittedName>
</protein>
<gene>
    <name evidence="1" type="ORF">BDV37DRAFT_231058</name>
</gene>